<dbReference type="PANTHER" id="PTHR47642">
    <property type="entry name" value="ATP-DEPENDENT DNA HELICASE"/>
    <property type="match status" value="1"/>
</dbReference>
<comment type="cofactor">
    <cofactor evidence="1">
        <name>Mg(2+)</name>
        <dbReference type="ChEBI" id="CHEBI:18420"/>
    </cofactor>
</comment>
<dbReference type="EC" id="5.6.2.3" evidence="1"/>
<dbReference type="Proteomes" id="UP000308197">
    <property type="component" value="Unassembled WGS sequence"/>
</dbReference>
<proteinExistence type="inferred from homology"/>
<evidence type="ECO:0000313" key="3">
    <source>
        <dbReference type="EMBL" id="TFK91098.1"/>
    </source>
</evidence>
<comment type="catalytic activity">
    <reaction evidence="1">
        <text>ATP + H2O = ADP + phosphate + H(+)</text>
        <dbReference type="Rhea" id="RHEA:13065"/>
        <dbReference type="ChEBI" id="CHEBI:15377"/>
        <dbReference type="ChEBI" id="CHEBI:15378"/>
        <dbReference type="ChEBI" id="CHEBI:30616"/>
        <dbReference type="ChEBI" id="CHEBI:43474"/>
        <dbReference type="ChEBI" id="CHEBI:456216"/>
        <dbReference type="EC" id="5.6.2.3"/>
    </reaction>
</comment>
<comment type="similarity">
    <text evidence="1">Belongs to the helicase family.</text>
</comment>
<accession>A0A5C3PTH5</accession>
<dbReference type="InterPro" id="IPR027417">
    <property type="entry name" value="P-loop_NTPase"/>
</dbReference>
<dbReference type="GO" id="GO:0006310">
    <property type="term" value="P:DNA recombination"/>
    <property type="evidence" value="ECO:0007669"/>
    <property type="project" value="UniProtKB-KW"/>
</dbReference>
<dbReference type="GO" id="GO:0005524">
    <property type="term" value="F:ATP binding"/>
    <property type="evidence" value="ECO:0007669"/>
    <property type="project" value="UniProtKB-KW"/>
</dbReference>
<dbReference type="GO" id="GO:0016887">
    <property type="term" value="F:ATP hydrolysis activity"/>
    <property type="evidence" value="ECO:0007669"/>
    <property type="project" value="RHEA"/>
</dbReference>
<evidence type="ECO:0000256" key="1">
    <source>
        <dbReference type="RuleBase" id="RU363044"/>
    </source>
</evidence>
<keyword evidence="1" id="KW-0234">DNA repair</keyword>
<keyword evidence="1" id="KW-0067">ATP-binding</keyword>
<dbReference type="SUPFAM" id="SSF52540">
    <property type="entry name" value="P-loop containing nucleoside triphosphate hydrolases"/>
    <property type="match status" value="1"/>
</dbReference>
<dbReference type="GO" id="GO:0000723">
    <property type="term" value="P:telomere maintenance"/>
    <property type="evidence" value="ECO:0007669"/>
    <property type="project" value="InterPro"/>
</dbReference>
<keyword evidence="1" id="KW-0233">DNA recombination</keyword>
<evidence type="ECO:0000259" key="2">
    <source>
        <dbReference type="Pfam" id="PF05970"/>
    </source>
</evidence>
<keyword evidence="4" id="KW-1185">Reference proteome</keyword>
<feature type="non-terminal residue" evidence="3">
    <location>
        <position position="152"/>
    </location>
</feature>
<dbReference type="GO" id="GO:0043139">
    <property type="term" value="F:5'-3' DNA helicase activity"/>
    <property type="evidence" value="ECO:0007669"/>
    <property type="project" value="UniProtKB-EC"/>
</dbReference>
<dbReference type="EMBL" id="ML211028">
    <property type="protein sequence ID" value="TFK91098.1"/>
    <property type="molecule type" value="Genomic_DNA"/>
</dbReference>
<dbReference type="InterPro" id="IPR010285">
    <property type="entry name" value="DNA_helicase_pif1-like_DEAD"/>
</dbReference>
<organism evidence="3 4">
    <name type="scientific">Polyporus arcularius HHB13444</name>
    <dbReference type="NCBI Taxonomy" id="1314778"/>
    <lineage>
        <taxon>Eukaryota</taxon>
        <taxon>Fungi</taxon>
        <taxon>Dikarya</taxon>
        <taxon>Basidiomycota</taxon>
        <taxon>Agaricomycotina</taxon>
        <taxon>Agaricomycetes</taxon>
        <taxon>Polyporales</taxon>
        <taxon>Polyporaceae</taxon>
        <taxon>Polyporus</taxon>
    </lineage>
</organism>
<dbReference type="GO" id="GO:0006281">
    <property type="term" value="P:DNA repair"/>
    <property type="evidence" value="ECO:0007669"/>
    <property type="project" value="UniProtKB-KW"/>
</dbReference>
<gene>
    <name evidence="3" type="ORF">K466DRAFT_459182</name>
</gene>
<dbReference type="InterPro" id="IPR051055">
    <property type="entry name" value="PIF1_helicase"/>
</dbReference>
<keyword evidence="1" id="KW-0227">DNA damage</keyword>
<sequence>MVGCKLLARVHESLMHAKGVASAFGGISVILAGDFAQLPPVTEKRLYAWVNTRSKSCATLWGQEVIMGKLLWLSFTTVVILTKVMRQAGSANSRFVDLLGRLREGRLLNEVEWQDAPTIVSDNACKDALNVLATTAYARRTGQDLHWYYSRD</sequence>
<evidence type="ECO:0000313" key="4">
    <source>
        <dbReference type="Proteomes" id="UP000308197"/>
    </source>
</evidence>
<dbReference type="Gene3D" id="3.40.50.300">
    <property type="entry name" value="P-loop containing nucleotide triphosphate hydrolases"/>
    <property type="match status" value="1"/>
</dbReference>
<keyword evidence="1" id="KW-0378">Hydrolase</keyword>
<dbReference type="InParanoid" id="A0A5C3PTH5"/>
<keyword evidence="1" id="KW-0547">Nucleotide-binding</keyword>
<protein>
    <recommendedName>
        <fullName evidence="1">ATP-dependent DNA helicase</fullName>
        <ecNumber evidence="1">5.6.2.3</ecNumber>
    </recommendedName>
</protein>
<name>A0A5C3PTH5_9APHY</name>
<feature type="domain" description="DNA helicase Pif1-like DEAD-box helicase" evidence="2">
    <location>
        <begin position="12"/>
        <end position="109"/>
    </location>
</feature>
<dbReference type="STRING" id="1314778.A0A5C3PTH5"/>
<reference evidence="3 4" key="1">
    <citation type="journal article" date="2019" name="Nat. Ecol. Evol.">
        <title>Megaphylogeny resolves global patterns of mushroom evolution.</title>
        <authorList>
            <person name="Varga T."/>
            <person name="Krizsan K."/>
            <person name="Foldi C."/>
            <person name="Dima B."/>
            <person name="Sanchez-Garcia M."/>
            <person name="Sanchez-Ramirez S."/>
            <person name="Szollosi G.J."/>
            <person name="Szarkandi J.G."/>
            <person name="Papp V."/>
            <person name="Albert L."/>
            <person name="Andreopoulos W."/>
            <person name="Angelini C."/>
            <person name="Antonin V."/>
            <person name="Barry K.W."/>
            <person name="Bougher N.L."/>
            <person name="Buchanan P."/>
            <person name="Buyck B."/>
            <person name="Bense V."/>
            <person name="Catcheside P."/>
            <person name="Chovatia M."/>
            <person name="Cooper J."/>
            <person name="Damon W."/>
            <person name="Desjardin D."/>
            <person name="Finy P."/>
            <person name="Geml J."/>
            <person name="Haridas S."/>
            <person name="Hughes K."/>
            <person name="Justo A."/>
            <person name="Karasinski D."/>
            <person name="Kautmanova I."/>
            <person name="Kiss B."/>
            <person name="Kocsube S."/>
            <person name="Kotiranta H."/>
            <person name="LaButti K.M."/>
            <person name="Lechner B.E."/>
            <person name="Liimatainen K."/>
            <person name="Lipzen A."/>
            <person name="Lukacs Z."/>
            <person name="Mihaltcheva S."/>
            <person name="Morgado L.N."/>
            <person name="Niskanen T."/>
            <person name="Noordeloos M.E."/>
            <person name="Ohm R.A."/>
            <person name="Ortiz-Santana B."/>
            <person name="Ovrebo C."/>
            <person name="Racz N."/>
            <person name="Riley R."/>
            <person name="Savchenko A."/>
            <person name="Shiryaev A."/>
            <person name="Soop K."/>
            <person name="Spirin V."/>
            <person name="Szebenyi C."/>
            <person name="Tomsovsky M."/>
            <person name="Tulloss R.E."/>
            <person name="Uehling J."/>
            <person name="Grigoriev I.V."/>
            <person name="Vagvolgyi C."/>
            <person name="Papp T."/>
            <person name="Martin F.M."/>
            <person name="Miettinen O."/>
            <person name="Hibbett D.S."/>
            <person name="Nagy L.G."/>
        </authorList>
    </citation>
    <scope>NUCLEOTIDE SEQUENCE [LARGE SCALE GENOMIC DNA]</scope>
    <source>
        <strain evidence="3 4">HHB13444</strain>
    </source>
</reference>
<dbReference type="AlphaFoldDB" id="A0A5C3PTH5"/>
<keyword evidence="1" id="KW-0347">Helicase</keyword>
<dbReference type="Pfam" id="PF05970">
    <property type="entry name" value="PIF1"/>
    <property type="match status" value="1"/>
</dbReference>